<dbReference type="InterPro" id="IPR039391">
    <property type="entry name" value="Phytocyanin-like"/>
</dbReference>
<keyword evidence="7" id="KW-1133">Transmembrane helix</keyword>
<evidence type="ECO:0000256" key="10">
    <source>
        <dbReference type="ARBA" id="ARBA00023157"/>
    </source>
</evidence>
<keyword evidence="6" id="KW-0249">Electron transport</keyword>
<dbReference type="FunFam" id="2.60.40.420:FF:000067">
    <property type="entry name" value="Cupredoxin superfamily protein"/>
    <property type="match status" value="1"/>
</dbReference>
<dbReference type="Gene3D" id="2.60.40.420">
    <property type="entry name" value="Cupredoxins - blue copper proteins"/>
    <property type="match status" value="1"/>
</dbReference>
<evidence type="ECO:0000259" key="13">
    <source>
        <dbReference type="PROSITE" id="PS51485"/>
    </source>
</evidence>
<dbReference type="PANTHER" id="PTHR33021:SF441">
    <property type="entry name" value="OS03G0791366 PROTEIN"/>
    <property type="match status" value="1"/>
</dbReference>
<dbReference type="InterPro" id="IPR003245">
    <property type="entry name" value="Phytocyanin_dom"/>
</dbReference>
<accession>A0A2S3IH92</accession>
<evidence type="ECO:0000256" key="9">
    <source>
        <dbReference type="ARBA" id="ARBA00023136"/>
    </source>
</evidence>
<feature type="signal peptide" evidence="12">
    <location>
        <begin position="1"/>
        <end position="25"/>
    </location>
</feature>
<keyword evidence="8" id="KW-0186">Copper</keyword>
<evidence type="ECO:0000256" key="11">
    <source>
        <dbReference type="ARBA" id="ARBA00023180"/>
    </source>
</evidence>
<keyword evidence="3" id="KW-0812">Transmembrane</keyword>
<evidence type="ECO:0000256" key="7">
    <source>
        <dbReference type="ARBA" id="ARBA00022989"/>
    </source>
</evidence>
<protein>
    <recommendedName>
        <fullName evidence="13">Phytocyanin domain-containing protein</fullName>
    </recommendedName>
</protein>
<evidence type="ECO:0000256" key="1">
    <source>
        <dbReference type="ARBA" id="ARBA00004479"/>
    </source>
</evidence>
<dbReference type="GO" id="GO:0005886">
    <property type="term" value="C:plasma membrane"/>
    <property type="evidence" value="ECO:0007669"/>
    <property type="project" value="TreeGrafter"/>
</dbReference>
<evidence type="ECO:0000256" key="2">
    <source>
        <dbReference type="ARBA" id="ARBA00022448"/>
    </source>
</evidence>
<keyword evidence="5 12" id="KW-0732">Signal</keyword>
<name>A0A2S3IH92_9POAL</name>
<keyword evidence="10" id="KW-1015">Disulfide bond</keyword>
<evidence type="ECO:0000256" key="8">
    <source>
        <dbReference type="ARBA" id="ARBA00023008"/>
    </source>
</evidence>
<dbReference type="PANTHER" id="PTHR33021">
    <property type="entry name" value="BLUE COPPER PROTEIN"/>
    <property type="match status" value="1"/>
</dbReference>
<dbReference type="Gramene" id="PAN44596">
    <property type="protein sequence ID" value="PAN44596"/>
    <property type="gene ID" value="PAHAL_9G056300"/>
</dbReference>
<proteinExistence type="predicted"/>
<reference evidence="14" key="1">
    <citation type="submission" date="2018-04" db="EMBL/GenBank/DDBJ databases">
        <title>WGS assembly of Panicum hallii.</title>
        <authorList>
            <person name="Lovell J."/>
            <person name="Jenkins J."/>
            <person name="Lowry D."/>
            <person name="Mamidi S."/>
            <person name="Sreedasyam A."/>
            <person name="Weng X."/>
            <person name="Barry K."/>
            <person name="Bonette J."/>
            <person name="Campitelli B."/>
            <person name="Daum C."/>
            <person name="Gordon S."/>
            <person name="Gould B."/>
            <person name="Lipzen A."/>
            <person name="Macqueen A."/>
            <person name="Palacio-Mejia J."/>
            <person name="Plott C."/>
            <person name="Shakirov E."/>
            <person name="Shu S."/>
            <person name="Yoshinaga Y."/>
            <person name="Zane M."/>
            <person name="Rokhsar D."/>
            <person name="Grimwood J."/>
            <person name="Schmutz J."/>
            <person name="Juenger T."/>
        </authorList>
    </citation>
    <scope>NUCLEOTIDE SEQUENCE [LARGE SCALE GENOMIC DNA]</scope>
    <source>
        <strain evidence="14">FIL2</strain>
    </source>
</reference>
<evidence type="ECO:0000313" key="14">
    <source>
        <dbReference type="EMBL" id="PAN44596.1"/>
    </source>
</evidence>
<sequence>MASKQTLVLVAAALAVAFLPALAAATEHWVGDDKGWTLGFNYSAWAETKQFKVGDTLVFKYSEPSHTVVEVSGADFKTCSKPENSKVLTTGQDQVTLSEAGRRWFVCSVGAHCQNGMKVRIDVLAAEDAAGGPSAMPPPPSSPAAKVQARLAQAVLAVTAVIAAVLAF</sequence>
<dbReference type="EMBL" id="CM008054">
    <property type="protein sequence ID" value="PAN44596.1"/>
    <property type="molecule type" value="Genomic_DNA"/>
</dbReference>
<dbReference type="Proteomes" id="UP000243499">
    <property type="component" value="Chromosome 9"/>
</dbReference>
<comment type="subcellular location">
    <subcellularLocation>
        <location evidence="1">Membrane</location>
        <topology evidence="1">Single-pass type I membrane protein</topology>
    </subcellularLocation>
</comment>
<evidence type="ECO:0000256" key="6">
    <source>
        <dbReference type="ARBA" id="ARBA00022982"/>
    </source>
</evidence>
<dbReference type="GO" id="GO:0009610">
    <property type="term" value="P:response to symbiotic fungus"/>
    <property type="evidence" value="ECO:0007669"/>
    <property type="project" value="UniProtKB-ARBA"/>
</dbReference>
<dbReference type="CDD" id="cd04216">
    <property type="entry name" value="Phytocyanin"/>
    <property type="match status" value="1"/>
</dbReference>
<dbReference type="SUPFAM" id="SSF49503">
    <property type="entry name" value="Cupredoxins"/>
    <property type="match status" value="1"/>
</dbReference>
<evidence type="ECO:0000256" key="4">
    <source>
        <dbReference type="ARBA" id="ARBA00022723"/>
    </source>
</evidence>
<evidence type="ECO:0000256" key="12">
    <source>
        <dbReference type="SAM" id="SignalP"/>
    </source>
</evidence>
<dbReference type="InterPro" id="IPR008972">
    <property type="entry name" value="Cupredoxin"/>
</dbReference>
<dbReference type="GO" id="GO:0046872">
    <property type="term" value="F:metal ion binding"/>
    <property type="evidence" value="ECO:0007669"/>
    <property type="project" value="UniProtKB-KW"/>
</dbReference>
<dbReference type="Pfam" id="PF02298">
    <property type="entry name" value="Cu_bind_like"/>
    <property type="match status" value="1"/>
</dbReference>
<keyword evidence="4" id="KW-0479">Metal-binding</keyword>
<organism evidence="14">
    <name type="scientific">Panicum hallii</name>
    <dbReference type="NCBI Taxonomy" id="206008"/>
    <lineage>
        <taxon>Eukaryota</taxon>
        <taxon>Viridiplantae</taxon>
        <taxon>Streptophyta</taxon>
        <taxon>Embryophyta</taxon>
        <taxon>Tracheophyta</taxon>
        <taxon>Spermatophyta</taxon>
        <taxon>Magnoliopsida</taxon>
        <taxon>Liliopsida</taxon>
        <taxon>Poales</taxon>
        <taxon>Poaceae</taxon>
        <taxon>PACMAD clade</taxon>
        <taxon>Panicoideae</taxon>
        <taxon>Panicodae</taxon>
        <taxon>Paniceae</taxon>
        <taxon>Panicinae</taxon>
        <taxon>Panicum</taxon>
        <taxon>Panicum sect. Panicum</taxon>
    </lineage>
</organism>
<evidence type="ECO:0000256" key="5">
    <source>
        <dbReference type="ARBA" id="ARBA00022729"/>
    </source>
</evidence>
<keyword evidence="11" id="KW-0325">Glycoprotein</keyword>
<dbReference type="PROSITE" id="PS51485">
    <property type="entry name" value="PHYTOCYANIN"/>
    <property type="match status" value="1"/>
</dbReference>
<keyword evidence="9" id="KW-0472">Membrane</keyword>
<keyword evidence="2" id="KW-0813">Transport</keyword>
<evidence type="ECO:0000256" key="3">
    <source>
        <dbReference type="ARBA" id="ARBA00022692"/>
    </source>
</evidence>
<gene>
    <name evidence="14" type="ORF">PAHAL_9G056300</name>
</gene>
<dbReference type="AlphaFoldDB" id="A0A2S3IH92"/>
<feature type="domain" description="Phytocyanin" evidence="13">
    <location>
        <begin position="26"/>
        <end position="125"/>
    </location>
</feature>
<feature type="chain" id="PRO_5015707677" description="Phytocyanin domain-containing protein" evidence="12">
    <location>
        <begin position="26"/>
        <end position="168"/>
    </location>
</feature>
<dbReference type="GO" id="GO:0009055">
    <property type="term" value="F:electron transfer activity"/>
    <property type="evidence" value="ECO:0007669"/>
    <property type="project" value="InterPro"/>
</dbReference>